<proteinExistence type="predicted"/>
<organism evidence="2 3">
    <name type="scientific">Puniceicoccus vermicola</name>
    <dbReference type="NCBI Taxonomy" id="388746"/>
    <lineage>
        <taxon>Bacteria</taxon>
        <taxon>Pseudomonadati</taxon>
        <taxon>Verrucomicrobiota</taxon>
        <taxon>Opitutia</taxon>
        <taxon>Puniceicoccales</taxon>
        <taxon>Puniceicoccaceae</taxon>
        <taxon>Puniceicoccus</taxon>
    </lineage>
</organism>
<evidence type="ECO:0000313" key="2">
    <source>
        <dbReference type="EMBL" id="MBC2600487.1"/>
    </source>
</evidence>
<dbReference type="RefSeq" id="WP_185691234.1">
    <property type="nucleotide sequence ID" value="NZ_JACHVA010000022.1"/>
</dbReference>
<sequence length="257" mass="28101">MEKVNPNHILPDITPGDFPGLVSFWNFQEDGEDFGTTQGESYTLRSQSGPLSVHEDPTAPLGGKALQIKRGQWMNIARKDCPLLDFHGPDGHLTVIAWIKRKKTEHRNCEFIAGQWNESDGGRQYGLFLNISVWQQQDQVCGHLSNVGGPTPGYRYCIDGPVGATPVGFDEWSVVAMTYDGTQGFCWLNGHLDVRPQLNPYSMAGGLFDGGSQGSDFTVGAVDRSGEIGNFFSGEMAGLAVYRRALSPAEIFALSQL</sequence>
<dbReference type="EMBL" id="JACHVA010000022">
    <property type="protein sequence ID" value="MBC2600487.1"/>
    <property type="molecule type" value="Genomic_DNA"/>
</dbReference>
<feature type="compositionally biased region" description="Polar residues" evidence="1">
    <location>
        <begin position="36"/>
        <end position="50"/>
    </location>
</feature>
<comment type="caution">
    <text evidence="2">The sequence shown here is derived from an EMBL/GenBank/DDBJ whole genome shotgun (WGS) entry which is preliminary data.</text>
</comment>
<evidence type="ECO:0000313" key="3">
    <source>
        <dbReference type="Proteomes" id="UP000525652"/>
    </source>
</evidence>
<dbReference type="Proteomes" id="UP000525652">
    <property type="component" value="Unassembled WGS sequence"/>
</dbReference>
<dbReference type="Gene3D" id="2.60.120.200">
    <property type="match status" value="1"/>
</dbReference>
<evidence type="ECO:0000256" key="1">
    <source>
        <dbReference type="SAM" id="MobiDB-lite"/>
    </source>
</evidence>
<accession>A0A7X1E4D2</accession>
<dbReference type="InterPro" id="IPR013320">
    <property type="entry name" value="ConA-like_dom_sf"/>
</dbReference>
<feature type="region of interest" description="Disordered" evidence="1">
    <location>
        <begin position="36"/>
        <end position="56"/>
    </location>
</feature>
<dbReference type="Pfam" id="PF13385">
    <property type="entry name" value="Laminin_G_3"/>
    <property type="match status" value="1"/>
</dbReference>
<name>A0A7X1E4D2_9BACT</name>
<dbReference type="SUPFAM" id="SSF49899">
    <property type="entry name" value="Concanavalin A-like lectins/glucanases"/>
    <property type="match status" value="1"/>
</dbReference>
<reference evidence="2 3" key="1">
    <citation type="submission" date="2020-07" db="EMBL/GenBank/DDBJ databases">
        <authorList>
            <person name="Feng X."/>
        </authorList>
    </citation>
    <scope>NUCLEOTIDE SEQUENCE [LARGE SCALE GENOMIC DNA]</scope>
    <source>
        <strain evidence="2 3">JCM14086</strain>
    </source>
</reference>
<protein>
    <submittedName>
        <fullName evidence="2">LamG domain-containing protein</fullName>
    </submittedName>
</protein>
<dbReference type="AlphaFoldDB" id="A0A7X1E4D2"/>
<gene>
    <name evidence="2" type="ORF">H5P30_01695</name>
</gene>
<keyword evidence="3" id="KW-1185">Reference proteome</keyword>